<feature type="transmembrane region" description="Helical" evidence="6">
    <location>
        <begin position="552"/>
        <end position="571"/>
    </location>
</feature>
<keyword evidence="6" id="KW-0472">Membrane</keyword>
<feature type="transmembrane region" description="Helical" evidence="6">
    <location>
        <begin position="709"/>
        <end position="731"/>
    </location>
</feature>
<dbReference type="PANTHER" id="PTHR45969">
    <property type="entry name" value="RING ZINC FINGER PROTEIN-RELATED"/>
    <property type="match status" value="1"/>
</dbReference>
<evidence type="ECO:0000256" key="4">
    <source>
        <dbReference type="PROSITE-ProRule" id="PRU00175"/>
    </source>
</evidence>
<keyword evidence="2 4" id="KW-0863">Zinc-finger</keyword>
<evidence type="ECO:0000256" key="6">
    <source>
        <dbReference type="SAM" id="Phobius"/>
    </source>
</evidence>
<gene>
    <name evidence="8" type="ORF">ADUPG1_007778</name>
</gene>
<dbReference type="EMBL" id="BQXS01010807">
    <property type="protein sequence ID" value="GKT34422.1"/>
    <property type="molecule type" value="Genomic_DNA"/>
</dbReference>
<evidence type="ECO:0000256" key="3">
    <source>
        <dbReference type="ARBA" id="ARBA00022833"/>
    </source>
</evidence>
<proteinExistence type="predicted"/>
<dbReference type="SUPFAM" id="SSF57850">
    <property type="entry name" value="RING/U-box"/>
    <property type="match status" value="1"/>
</dbReference>
<accession>A0ABQ5KPG9</accession>
<keyword evidence="3" id="KW-0862">Zinc</keyword>
<feature type="transmembrane region" description="Helical" evidence="6">
    <location>
        <begin position="601"/>
        <end position="620"/>
    </location>
</feature>
<dbReference type="PANTHER" id="PTHR45969:SF69">
    <property type="entry name" value="FINGER DOMAIN PROTEIN, PUTATIVE (AFU_ORTHOLOGUE AFUA_3G12190)-RELATED"/>
    <property type="match status" value="1"/>
</dbReference>
<reference evidence="8" key="1">
    <citation type="submission" date="2022-03" db="EMBL/GenBank/DDBJ databases">
        <title>Draft genome sequence of Aduncisulcus paluster, a free-living microaerophilic Fornicata.</title>
        <authorList>
            <person name="Yuyama I."/>
            <person name="Kume K."/>
            <person name="Tamura T."/>
            <person name="Inagaki Y."/>
            <person name="Hashimoto T."/>
        </authorList>
    </citation>
    <scope>NUCLEOTIDE SEQUENCE</scope>
    <source>
        <strain evidence="8">NY0171</strain>
    </source>
</reference>
<evidence type="ECO:0000313" key="9">
    <source>
        <dbReference type="Proteomes" id="UP001057375"/>
    </source>
</evidence>
<feature type="region of interest" description="Disordered" evidence="5">
    <location>
        <begin position="319"/>
        <end position="351"/>
    </location>
</feature>
<evidence type="ECO:0000259" key="7">
    <source>
        <dbReference type="PROSITE" id="PS50089"/>
    </source>
</evidence>
<feature type="transmembrane region" description="Helical" evidence="6">
    <location>
        <begin position="632"/>
        <end position="655"/>
    </location>
</feature>
<feature type="compositionally biased region" description="Low complexity" evidence="5">
    <location>
        <begin position="395"/>
        <end position="417"/>
    </location>
</feature>
<protein>
    <recommendedName>
        <fullName evidence="7">RING-type domain-containing protein</fullName>
    </recommendedName>
</protein>
<evidence type="ECO:0000256" key="2">
    <source>
        <dbReference type="ARBA" id="ARBA00022771"/>
    </source>
</evidence>
<comment type="caution">
    <text evidence="8">The sequence shown here is derived from an EMBL/GenBank/DDBJ whole genome shotgun (WGS) entry which is preliminary data.</text>
</comment>
<keyword evidence="1" id="KW-0479">Metal-binding</keyword>
<feature type="transmembrane region" description="Helical" evidence="6">
    <location>
        <begin position="798"/>
        <end position="821"/>
    </location>
</feature>
<keyword evidence="6" id="KW-1133">Transmembrane helix</keyword>
<feature type="region of interest" description="Disordered" evidence="5">
    <location>
        <begin position="394"/>
        <end position="418"/>
    </location>
</feature>
<feature type="compositionally biased region" description="Basic and acidic residues" evidence="5">
    <location>
        <begin position="333"/>
        <end position="345"/>
    </location>
</feature>
<keyword evidence="6" id="KW-0812">Transmembrane</keyword>
<sequence length="822" mass="92639">MSEHSFLGDEGEMTSSRSPGASHDILHDDERDQVHTEDVELIGGTATSELSFKEKCDKVLAKMITFSETPVNQALCQCPKKYDLYQCPICYSLLCSQDSYLKIGCGHCFHKDCLKKWAETHRDCPVCRSQLNSALLQIEGGLLLDKEKNVIRLSSVMFNRLKMKGDGTKFPTTSFTVMELGEELLIWVQGRKEFKLEGVRPTSHVFLREPPFLPSSSSSSLIYPGGGRLSDILQFYNDEHITIADIHNSVGITIGKFLLEACKLVESRPGTDVRLRRISPKDIFISYKVCVWLSGTQLLPPEVVKEIQDGKEQTDIAILARPVEKVSEEEEEKGEKEKEKDTKVNEEEEEEKYSSDLYALDLGKYHEEIEIGQGIVEIMKLFGLDVSDLEPVLISPSKPSSSSSSSSSSFSSSSSTSIETNRESIEQFLMSLADSSTSPGAQALAIDNALDGLPECDDWEGLTAGSFHTLQDARNATAAAHEAEVAPPVGPNGFIEELGWNNIMGPLHDTSETIPPIEDGDAAITRFIKKFILTPLNIGFVRRNVKDTLIEYIMASVLFLTLGVFFFYIVIKEIQYNSVWSYPVEGSYLFSITSFAVKYRWWLWSVGCVFTVGNLVQIAYKRLNNFTLIGSFTKVFIFLGEKLVWLIAIVLGWLGALGCSFSNDWKHGNFMYFSFFGPIRVAIQCIFNLINLGLCALCLKLHTSTPVNMLVTVSTHIIFSYVAHIFIYVSIGTHISNNDNWNWWYEYHQWCIYYLSPLYESVCTTLRRLLDSQDEYNAVFPDFFACSSIMLNMSAYYFYHYILMDILCVFIPPLFILSAFAD</sequence>
<dbReference type="InterPro" id="IPR013083">
    <property type="entry name" value="Znf_RING/FYVE/PHD"/>
</dbReference>
<dbReference type="SMART" id="SM00184">
    <property type="entry name" value="RING"/>
    <property type="match status" value="1"/>
</dbReference>
<evidence type="ECO:0000313" key="8">
    <source>
        <dbReference type="EMBL" id="GKT34422.1"/>
    </source>
</evidence>
<dbReference type="PROSITE" id="PS50089">
    <property type="entry name" value="ZF_RING_2"/>
    <property type="match status" value="1"/>
</dbReference>
<dbReference type="Gene3D" id="3.30.40.10">
    <property type="entry name" value="Zinc/RING finger domain, C3HC4 (zinc finger)"/>
    <property type="match status" value="1"/>
</dbReference>
<dbReference type="Pfam" id="PF13639">
    <property type="entry name" value="zf-RING_2"/>
    <property type="match status" value="1"/>
</dbReference>
<dbReference type="Proteomes" id="UP001057375">
    <property type="component" value="Unassembled WGS sequence"/>
</dbReference>
<evidence type="ECO:0000256" key="1">
    <source>
        <dbReference type="ARBA" id="ARBA00022723"/>
    </source>
</evidence>
<evidence type="ECO:0000256" key="5">
    <source>
        <dbReference type="SAM" id="MobiDB-lite"/>
    </source>
</evidence>
<name>A0ABQ5KPG9_9EUKA</name>
<feature type="domain" description="RING-type" evidence="7">
    <location>
        <begin position="87"/>
        <end position="128"/>
    </location>
</feature>
<keyword evidence="9" id="KW-1185">Reference proteome</keyword>
<feature type="transmembrane region" description="Helical" evidence="6">
    <location>
        <begin position="675"/>
        <end position="697"/>
    </location>
</feature>
<dbReference type="InterPro" id="IPR001841">
    <property type="entry name" value="Znf_RING"/>
</dbReference>
<feature type="region of interest" description="Disordered" evidence="5">
    <location>
        <begin position="1"/>
        <end position="29"/>
    </location>
</feature>
<organism evidence="8 9">
    <name type="scientific">Aduncisulcus paluster</name>
    <dbReference type="NCBI Taxonomy" id="2918883"/>
    <lineage>
        <taxon>Eukaryota</taxon>
        <taxon>Metamonada</taxon>
        <taxon>Carpediemonas-like organisms</taxon>
        <taxon>Aduncisulcus</taxon>
    </lineage>
</organism>